<dbReference type="AlphaFoldDB" id="A0AAW5I1E6"/>
<protein>
    <recommendedName>
        <fullName evidence="3">Lipoprotein</fullName>
    </recommendedName>
</protein>
<name>A0AAW5I1E6_9BACT</name>
<evidence type="ECO:0008006" key="3">
    <source>
        <dbReference type="Google" id="ProtNLM"/>
    </source>
</evidence>
<organism evidence="1 2">
    <name type="scientific">Segatella copri</name>
    <dbReference type="NCBI Taxonomy" id="165179"/>
    <lineage>
        <taxon>Bacteria</taxon>
        <taxon>Pseudomonadati</taxon>
        <taxon>Bacteroidota</taxon>
        <taxon>Bacteroidia</taxon>
        <taxon>Bacteroidales</taxon>
        <taxon>Prevotellaceae</taxon>
        <taxon>Segatella</taxon>
    </lineage>
</organism>
<dbReference type="EMBL" id="JANDXR010000002">
    <property type="protein sequence ID" value="MCP9500642.1"/>
    <property type="molecule type" value="Genomic_DNA"/>
</dbReference>
<proteinExistence type="predicted"/>
<comment type="caution">
    <text evidence="1">The sequence shown here is derived from an EMBL/GenBank/DDBJ whole genome shotgun (WGS) entry which is preliminary data.</text>
</comment>
<accession>A0AAW5I1E6</accession>
<sequence length="351" mass="39563">MRITYIYIVCLLIVTFSLLGCRGTTDFTDENRPPVHSKRILISYIVSSNEFLPNVHPCADIFINQHLSDMHDYGMCFGNKSNTINQNFDFKSLYLLTGGNEQISFYGDSCQYLAGHDTDYIVAMRLCATHNVNGDFDTSDKFTGGFHGYNSETSGNFSPTMYEISKKVYADGVELLPNTSVYADSVKVIVENLIQGSNTEKIDGTGRYIMKQVIILTCSGGDYNIDINLIPLEDVLLYQVNGLCFYNDFDMIQFLGSEKDNNAYNKAQVVRADKNVYAIRQFNSKYYFDVFMDLKYGLGTCNFNDDSYNASSESANKSYFNLISKRDGVLVPKDSVVSFRGGYRFGINTTN</sequence>
<dbReference type="PROSITE" id="PS51257">
    <property type="entry name" value="PROKAR_LIPOPROTEIN"/>
    <property type="match status" value="1"/>
</dbReference>
<evidence type="ECO:0000313" key="2">
    <source>
        <dbReference type="Proteomes" id="UP001206014"/>
    </source>
</evidence>
<gene>
    <name evidence="1" type="ORF">NND11_03575</name>
</gene>
<dbReference type="Proteomes" id="UP001206014">
    <property type="component" value="Unassembled WGS sequence"/>
</dbReference>
<evidence type="ECO:0000313" key="1">
    <source>
        <dbReference type="EMBL" id="MCP9500642.1"/>
    </source>
</evidence>
<dbReference type="RefSeq" id="WP_234563707.1">
    <property type="nucleotide sequence ID" value="NZ_JAJTTD010000002.1"/>
</dbReference>
<reference evidence="1" key="1">
    <citation type="submission" date="2022-07" db="EMBL/GenBank/DDBJ databases">
        <title>Prevotella copri.</title>
        <authorList>
            <person name="Yang C."/>
        </authorList>
    </citation>
    <scope>NUCLEOTIDE SEQUENCE</scope>
    <source>
        <strain evidence="1">HF88</strain>
    </source>
</reference>